<dbReference type="EMBL" id="QUNO01000022">
    <property type="protein sequence ID" value="REH31069.1"/>
    <property type="molecule type" value="Genomic_DNA"/>
</dbReference>
<feature type="domain" description="HTH cro/C1-type" evidence="1">
    <location>
        <begin position="24"/>
        <end position="67"/>
    </location>
</feature>
<evidence type="ECO:0000313" key="2">
    <source>
        <dbReference type="EMBL" id="REH31069.1"/>
    </source>
</evidence>
<dbReference type="Pfam" id="PF13560">
    <property type="entry name" value="HTH_31"/>
    <property type="match status" value="2"/>
</dbReference>
<evidence type="ECO:0000259" key="1">
    <source>
        <dbReference type="PROSITE" id="PS50943"/>
    </source>
</evidence>
<dbReference type="Proteomes" id="UP000256269">
    <property type="component" value="Unassembled WGS sequence"/>
</dbReference>
<dbReference type="PROSITE" id="PS50943">
    <property type="entry name" value="HTH_CROC1"/>
    <property type="match status" value="2"/>
</dbReference>
<dbReference type="RefSeq" id="WP_170218116.1">
    <property type="nucleotide sequence ID" value="NZ_CP144376.1"/>
</dbReference>
<dbReference type="InterPro" id="IPR010982">
    <property type="entry name" value="Lambda_DNA-bd_dom_sf"/>
</dbReference>
<dbReference type="InterPro" id="IPR001387">
    <property type="entry name" value="Cro/C1-type_HTH"/>
</dbReference>
<protein>
    <submittedName>
        <fullName evidence="2">Helix-turn-helix protein</fullName>
    </submittedName>
</protein>
<dbReference type="SMART" id="SM00530">
    <property type="entry name" value="HTH_XRE"/>
    <property type="match status" value="2"/>
</dbReference>
<proteinExistence type="predicted"/>
<dbReference type="Gene3D" id="1.10.260.40">
    <property type="entry name" value="lambda repressor-like DNA-binding domains"/>
    <property type="match status" value="2"/>
</dbReference>
<dbReference type="CDD" id="cd00093">
    <property type="entry name" value="HTH_XRE"/>
    <property type="match status" value="2"/>
</dbReference>
<dbReference type="GO" id="GO:0003677">
    <property type="term" value="F:DNA binding"/>
    <property type="evidence" value="ECO:0007669"/>
    <property type="project" value="InterPro"/>
</dbReference>
<name>A0A3E0GW24_9PSEU</name>
<dbReference type="AlphaFoldDB" id="A0A3E0GW24"/>
<sequence length="147" mass="15885">MANTELPGFDPARLRQLLGARSPAAVAEAIEVSRVTIHRYLAGERTPTVQVLARLADELDTEPLGLFDPDAVGQGLLALRITAGLTQAAVADKAGPDLTVDRYQRLESGRTRQIREADVAQLAVVFGATEEEVRRAHQWSCDHSDSG</sequence>
<organism evidence="2 3">
    <name type="scientific">Kutzneria buriramensis</name>
    <dbReference type="NCBI Taxonomy" id="1045776"/>
    <lineage>
        <taxon>Bacteria</taxon>
        <taxon>Bacillati</taxon>
        <taxon>Actinomycetota</taxon>
        <taxon>Actinomycetes</taxon>
        <taxon>Pseudonocardiales</taxon>
        <taxon>Pseudonocardiaceae</taxon>
        <taxon>Kutzneria</taxon>
    </lineage>
</organism>
<accession>A0A3E0GW24</accession>
<comment type="caution">
    <text evidence="2">The sequence shown here is derived from an EMBL/GenBank/DDBJ whole genome shotgun (WGS) entry which is preliminary data.</text>
</comment>
<evidence type="ECO:0000313" key="3">
    <source>
        <dbReference type="Proteomes" id="UP000256269"/>
    </source>
</evidence>
<keyword evidence="3" id="KW-1185">Reference proteome</keyword>
<reference evidence="2 3" key="1">
    <citation type="submission" date="2018-08" db="EMBL/GenBank/DDBJ databases">
        <title>Genomic Encyclopedia of Archaeal and Bacterial Type Strains, Phase II (KMG-II): from individual species to whole genera.</title>
        <authorList>
            <person name="Goeker M."/>
        </authorList>
    </citation>
    <scope>NUCLEOTIDE SEQUENCE [LARGE SCALE GENOMIC DNA]</scope>
    <source>
        <strain evidence="2 3">DSM 45791</strain>
    </source>
</reference>
<feature type="domain" description="HTH cro/C1-type" evidence="1">
    <location>
        <begin position="76"/>
        <end position="133"/>
    </location>
</feature>
<dbReference type="SUPFAM" id="SSF47413">
    <property type="entry name" value="lambda repressor-like DNA-binding domains"/>
    <property type="match status" value="2"/>
</dbReference>
<gene>
    <name evidence="2" type="ORF">BCF44_12292</name>
</gene>